<dbReference type="InterPro" id="IPR050109">
    <property type="entry name" value="HTH-type_TetR-like_transc_reg"/>
</dbReference>
<reference evidence="6 7" key="1">
    <citation type="submission" date="2018-09" db="EMBL/GenBank/DDBJ databases">
        <title>Marinorhizobium profundi gen. nov., sp. nov., isolated from a deep-sea sediment sample from the New Britain Trench and proposal of Marinorhizobiaceae fam. nov. in the order Rhizobiales of the class Alphaproteobacteria.</title>
        <authorList>
            <person name="Cao J."/>
        </authorList>
    </citation>
    <scope>NUCLEOTIDE SEQUENCE [LARGE SCALE GENOMIC DNA]</scope>
    <source>
        <strain evidence="6 7">WS11</strain>
    </source>
</reference>
<proteinExistence type="predicted"/>
<name>A0A3Q8XMV9_9HYPH</name>
<protein>
    <submittedName>
        <fullName evidence="6">TetR/AcrR family transcriptional regulator</fullName>
    </submittedName>
</protein>
<keyword evidence="2 4" id="KW-0238">DNA-binding</keyword>
<dbReference type="Pfam" id="PF00440">
    <property type="entry name" value="TetR_N"/>
    <property type="match status" value="1"/>
</dbReference>
<dbReference type="PANTHER" id="PTHR30055">
    <property type="entry name" value="HTH-TYPE TRANSCRIPTIONAL REGULATOR RUTR"/>
    <property type="match status" value="1"/>
</dbReference>
<dbReference type="Proteomes" id="UP000268192">
    <property type="component" value="Chromosome"/>
</dbReference>
<dbReference type="EMBL" id="CP032509">
    <property type="protein sequence ID" value="AZN71200.1"/>
    <property type="molecule type" value="Genomic_DNA"/>
</dbReference>
<evidence type="ECO:0000256" key="4">
    <source>
        <dbReference type="PROSITE-ProRule" id="PRU00335"/>
    </source>
</evidence>
<organism evidence="6 7">
    <name type="scientific">Georhizobium profundi</name>
    <dbReference type="NCBI Taxonomy" id="2341112"/>
    <lineage>
        <taxon>Bacteria</taxon>
        <taxon>Pseudomonadati</taxon>
        <taxon>Pseudomonadota</taxon>
        <taxon>Alphaproteobacteria</taxon>
        <taxon>Hyphomicrobiales</taxon>
        <taxon>Rhizobiaceae</taxon>
        <taxon>Georhizobium</taxon>
    </lineage>
</organism>
<dbReference type="GO" id="GO:0003700">
    <property type="term" value="F:DNA-binding transcription factor activity"/>
    <property type="evidence" value="ECO:0007669"/>
    <property type="project" value="TreeGrafter"/>
</dbReference>
<keyword evidence="1" id="KW-0805">Transcription regulation</keyword>
<evidence type="ECO:0000313" key="7">
    <source>
        <dbReference type="Proteomes" id="UP000268192"/>
    </source>
</evidence>
<dbReference type="InterPro" id="IPR009057">
    <property type="entry name" value="Homeodomain-like_sf"/>
</dbReference>
<dbReference type="PROSITE" id="PS01081">
    <property type="entry name" value="HTH_TETR_1"/>
    <property type="match status" value="1"/>
</dbReference>
<keyword evidence="7" id="KW-1185">Reference proteome</keyword>
<dbReference type="InterPro" id="IPR049484">
    <property type="entry name" value="Rv0078-like_C"/>
</dbReference>
<dbReference type="PRINTS" id="PR00455">
    <property type="entry name" value="HTHTETR"/>
</dbReference>
<dbReference type="PANTHER" id="PTHR30055:SF234">
    <property type="entry name" value="HTH-TYPE TRANSCRIPTIONAL REGULATOR BETI"/>
    <property type="match status" value="1"/>
</dbReference>
<evidence type="ECO:0000256" key="3">
    <source>
        <dbReference type="ARBA" id="ARBA00023163"/>
    </source>
</evidence>
<dbReference type="RefSeq" id="WP_126009250.1">
    <property type="nucleotide sequence ID" value="NZ_CP032509.1"/>
</dbReference>
<evidence type="ECO:0000313" key="6">
    <source>
        <dbReference type="EMBL" id="AZN71200.1"/>
    </source>
</evidence>
<dbReference type="InterPro" id="IPR023772">
    <property type="entry name" value="DNA-bd_HTH_TetR-type_CS"/>
</dbReference>
<dbReference type="SUPFAM" id="SSF46689">
    <property type="entry name" value="Homeodomain-like"/>
    <property type="match status" value="1"/>
</dbReference>
<feature type="domain" description="HTH tetR-type" evidence="5">
    <location>
        <begin position="15"/>
        <end position="75"/>
    </location>
</feature>
<dbReference type="OrthoDB" id="8478851at2"/>
<dbReference type="KEGG" id="abaw:D5400_07875"/>
<dbReference type="Pfam" id="PF21351">
    <property type="entry name" value="TetR_C_41"/>
    <property type="match status" value="1"/>
</dbReference>
<dbReference type="InterPro" id="IPR001647">
    <property type="entry name" value="HTH_TetR"/>
</dbReference>
<keyword evidence="3" id="KW-0804">Transcription</keyword>
<evidence type="ECO:0000259" key="5">
    <source>
        <dbReference type="PROSITE" id="PS50977"/>
    </source>
</evidence>
<dbReference type="Gene3D" id="1.10.357.10">
    <property type="entry name" value="Tetracycline Repressor, domain 2"/>
    <property type="match status" value="1"/>
</dbReference>
<accession>A0A3Q8XMV9</accession>
<evidence type="ECO:0000256" key="2">
    <source>
        <dbReference type="ARBA" id="ARBA00023125"/>
    </source>
</evidence>
<dbReference type="PROSITE" id="PS50977">
    <property type="entry name" value="HTH_TETR_2"/>
    <property type="match status" value="1"/>
</dbReference>
<sequence>MQAKRPRISNEERSQAMRRALLDAARALFVAKSYTETSTPDIVAAAGVTRGALYHHFEDKKALFQAVVETEAEAVARSIDEVGDGELTAIDALIKGGEAFVTAMTEPGRTRLLLLDGPAVLGPAAMRAIDERHARKALREGIEAAIAAGALPALPAGALTAQLSAAFDAAALGIEMGDAIADHRAALHGLIEGLAASAAER</sequence>
<dbReference type="GO" id="GO:0000976">
    <property type="term" value="F:transcription cis-regulatory region binding"/>
    <property type="evidence" value="ECO:0007669"/>
    <property type="project" value="TreeGrafter"/>
</dbReference>
<evidence type="ECO:0000256" key="1">
    <source>
        <dbReference type="ARBA" id="ARBA00023015"/>
    </source>
</evidence>
<gene>
    <name evidence="6" type="ORF">D5400_07875</name>
</gene>
<feature type="DNA-binding region" description="H-T-H motif" evidence="4">
    <location>
        <begin position="38"/>
        <end position="57"/>
    </location>
</feature>
<dbReference type="AlphaFoldDB" id="A0A3Q8XMV9"/>